<dbReference type="AlphaFoldDB" id="A0A2H3AYK7"/>
<evidence type="ECO:0000313" key="4">
    <source>
        <dbReference type="Proteomes" id="UP000218334"/>
    </source>
</evidence>
<name>A0A2H3AYK7_9AGAR</name>
<proteinExistence type="predicted"/>
<keyword evidence="4" id="KW-1185">Reference proteome</keyword>
<dbReference type="PANTHER" id="PTHR33096:SF1">
    <property type="entry name" value="CXC1-LIKE CYSTEINE CLUSTER ASSOCIATED WITH KDZ TRANSPOSASES DOMAIN-CONTAINING PROTEIN"/>
    <property type="match status" value="1"/>
</dbReference>
<dbReference type="Pfam" id="PF18758">
    <property type="entry name" value="KDZ"/>
    <property type="match status" value="1"/>
</dbReference>
<feature type="region of interest" description="Disordered" evidence="1">
    <location>
        <begin position="919"/>
        <end position="950"/>
    </location>
</feature>
<evidence type="ECO:0000259" key="2">
    <source>
        <dbReference type="Pfam" id="PF18803"/>
    </source>
</evidence>
<protein>
    <recommendedName>
        <fullName evidence="2">CxC2-like cysteine cluster KDZ transposase-associated domain-containing protein</fullName>
    </recommendedName>
</protein>
<feature type="non-terminal residue" evidence="3">
    <location>
        <position position="1"/>
    </location>
</feature>
<evidence type="ECO:0000256" key="1">
    <source>
        <dbReference type="SAM" id="MobiDB-lite"/>
    </source>
</evidence>
<dbReference type="STRING" id="1076256.A0A2H3AYK7"/>
<dbReference type="EMBL" id="KZ293456">
    <property type="protein sequence ID" value="PBK63779.1"/>
    <property type="molecule type" value="Genomic_DNA"/>
</dbReference>
<feature type="region of interest" description="Disordered" evidence="1">
    <location>
        <begin position="780"/>
        <end position="802"/>
    </location>
</feature>
<dbReference type="Proteomes" id="UP000218334">
    <property type="component" value="Unassembled WGS sequence"/>
</dbReference>
<feature type="compositionally biased region" description="Acidic residues" evidence="1">
    <location>
        <begin position="919"/>
        <end position="932"/>
    </location>
</feature>
<organism evidence="3 4">
    <name type="scientific">Armillaria solidipes</name>
    <dbReference type="NCBI Taxonomy" id="1076256"/>
    <lineage>
        <taxon>Eukaryota</taxon>
        <taxon>Fungi</taxon>
        <taxon>Dikarya</taxon>
        <taxon>Basidiomycota</taxon>
        <taxon>Agaricomycotina</taxon>
        <taxon>Agaricomycetes</taxon>
        <taxon>Agaricomycetidae</taxon>
        <taxon>Agaricales</taxon>
        <taxon>Marasmiineae</taxon>
        <taxon>Physalacriaceae</taxon>
        <taxon>Armillaria</taxon>
    </lineage>
</organism>
<dbReference type="Pfam" id="PF18803">
    <property type="entry name" value="CxC2"/>
    <property type="match status" value="1"/>
</dbReference>
<dbReference type="InterPro" id="IPR040521">
    <property type="entry name" value="KDZ"/>
</dbReference>
<accession>A0A2H3AYK7</accession>
<feature type="compositionally biased region" description="Basic and acidic residues" evidence="1">
    <location>
        <begin position="933"/>
        <end position="950"/>
    </location>
</feature>
<dbReference type="InterPro" id="IPR041457">
    <property type="entry name" value="CxC2_KDZ-assoc"/>
</dbReference>
<reference evidence="4" key="1">
    <citation type="journal article" date="2017" name="Nat. Ecol. Evol.">
        <title>Genome expansion and lineage-specific genetic innovations in the forest pathogenic fungi Armillaria.</title>
        <authorList>
            <person name="Sipos G."/>
            <person name="Prasanna A.N."/>
            <person name="Walter M.C."/>
            <person name="O'Connor E."/>
            <person name="Balint B."/>
            <person name="Krizsan K."/>
            <person name="Kiss B."/>
            <person name="Hess J."/>
            <person name="Varga T."/>
            <person name="Slot J."/>
            <person name="Riley R."/>
            <person name="Boka B."/>
            <person name="Rigling D."/>
            <person name="Barry K."/>
            <person name="Lee J."/>
            <person name="Mihaltcheva S."/>
            <person name="LaButti K."/>
            <person name="Lipzen A."/>
            <person name="Waldron R."/>
            <person name="Moloney N.M."/>
            <person name="Sperisen C."/>
            <person name="Kredics L."/>
            <person name="Vagvoelgyi C."/>
            <person name="Patrignani A."/>
            <person name="Fitzpatrick D."/>
            <person name="Nagy I."/>
            <person name="Doyle S."/>
            <person name="Anderson J.B."/>
            <person name="Grigoriev I.V."/>
            <person name="Gueldener U."/>
            <person name="Muensterkoetter M."/>
            <person name="Nagy L.G."/>
        </authorList>
    </citation>
    <scope>NUCLEOTIDE SEQUENCE [LARGE SCALE GENOMIC DNA]</scope>
    <source>
        <strain evidence="4">28-4</strain>
    </source>
</reference>
<feature type="domain" description="CxC2-like cysteine cluster KDZ transposase-associated" evidence="2">
    <location>
        <begin position="82"/>
        <end position="188"/>
    </location>
</feature>
<sequence>GYRQEALLEFMRLEGRGDCGRLTYCPSCLRTDSVEPGSPLYRCEECLGTKLECGECILRHHGRQPFHAIQRWNGSSFHKVTLQSLGLRVQVGHEMGGRCVNPKPAPADFTVIHTNGIHRLSLDFCWCEHRVAPWKQLLRAELFPATVDQPKTCASFRLLEQFQAVSGSGKVSAYEYHQALKQMTDATGINKPKSKYKSLARLTRQFAHMKMLKRAGRGNVEDGIKTTVAGGLALLCPACPRPGVNLLPDWESAPLEYKFLYILILALDANFRLKNLFRSSIEKDPGLHTGLAYFVNPGPYLAHVSRYATQKDISTCSGFKTLSHAESKNAVGLWATGVGMCICARHEMVRPLGVGDLQKGERYCNMDYIALSAAHDHGLKSIFFSYDIACQWKLNFFEHMTAFPCAPEFKAVDIQFGIPKCHCKGHKLKCQCYHAMQIQIIGRTDGEGIERAWSEINVVVNSTKEMGPGNRWDKLDVQFARHNWHKTIGLGTSVKAVICILFDNASRHMTAFLELTEVLPEERFKMEWKEEIEKWEKNQSLPSPYFIEVKQMTEAQVLLSLKEDERLTVVSDGTEIDDSMATACIEVGLAVEDMQRRLLEDIRDNEETLGTAKDIQNKRLTVHKHLRQLRDLQSEFMPCVKAQLRRAVGESRDVEHHKLWLPSDLNPVLREKGCLAGVGDIEAKLREAQCLDALATLRSALRARHSLFARRNKNFRGQKQSMRAADAAHRLDRKCKLMAAKYNIARAALKVLRGAGPWEDSLRELKAGDITSLHGSVLEIDDAEEDEPAGPSQKRRKTAKEVGEGHREISWIWIQEGALGDGQDEKLNQAVKLEWLKSRARAHHWREECLLLTEEKRRTLESFRFTAQEWDNRESGWHGLDAAVQEGVMGYARRQASVYRSLELHFRKLWDMPIEEVLEGENDSETETEDDGQGDRNCGEEHIDAAEMEG</sequence>
<evidence type="ECO:0000313" key="3">
    <source>
        <dbReference type="EMBL" id="PBK63779.1"/>
    </source>
</evidence>
<gene>
    <name evidence="3" type="ORF">ARMSODRAFT_893876</name>
</gene>
<dbReference type="PANTHER" id="PTHR33096">
    <property type="entry name" value="CXC2 DOMAIN-CONTAINING PROTEIN"/>
    <property type="match status" value="1"/>
</dbReference>